<comment type="similarity">
    <text evidence="1">Belongs to the TrhO family.</text>
</comment>
<name>A6F3X3_9GAMM</name>
<dbReference type="SUPFAM" id="SSF52821">
    <property type="entry name" value="Rhodanese/Cell cycle control phosphatase"/>
    <property type="match status" value="1"/>
</dbReference>
<sequence length="336" mass="38679">MSQDVVVCALYKFAVLNDYKALRQPLLDLMLAKEVHGTLLLAREGINGTIAGSREGVDAIRDWLEADQRFEGIDYKESFVDIQPFKRTKVKLKKEIVTMGVEGIDPKRIVGTYVDPKEWNDLISDPDVLVVDTRNQYEVEIGTFQNARNPATDTFREFPEYVKENLDPSKHKKVAMFCTGGIRCEKSTAFLKEQGFDEVYHLKGGILRYLEEVPESQSLWRGECFVFDDRVTVNHKLERGEFDQCHACRRPITEEDKQRPEYEQGVSCHRCIDSLTEAQKARFAERERQMRLAEQRGETHVGGEAARLIAERKARKKAEREEQARKSAMGERRAKS</sequence>
<dbReference type="Gene3D" id="3.40.250.10">
    <property type="entry name" value="Rhodanese-like domain"/>
    <property type="match status" value="1"/>
</dbReference>
<dbReference type="RefSeq" id="WP_007154957.1">
    <property type="nucleotide sequence ID" value="NZ_ABCP01000036.1"/>
</dbReference>
<comment type="catalytic activity">
    <reaction evidence="1">
        <text>uridine(34) in tRNA + AH2 + O2 = 5-hydroxyuridine(34) in tRNA + A + H2O</text>
        <dbReference type="Rhea" id="RHEA:64224"/>
        <dbReference type="Rhea" id="RHEA-COMP:11727"/>
        <dbReference type="Rhea" id="RHEA-COMP:13381"/>
        <dbReference type="ChEBI" id="CHEBI:13193"/>
        <dbReference type="ChEBI" id="CHEBI:15377"/>
        <dbReference type="ChEBI" id="CHEBI:15379"/>
        <dbReference type="ChEBI" id="CHEBI:17499"/>
        <dbReference type="ChEBI" id="CHEBI:65315"/>
        <dbReference type="ChEBI" id="CHEBI:136877"/>
    </reaction>
</comment>
<dbReference type="Pfam" id="PF17773">
    <property type="entry name" value="UPF0176_N"/>
    <property type="match status" value="1"/>
</dbReference>
<dbReference type="HAMAP" id="MF_00469">
    <property type="entry name" value="TrhO"/>
    <property type="match status" value="1"/>
</dbReference>
<dbReference type="STRING" id="443152.MDG893_03245"/>
<keyword evidence="5" id="KW-1185">Reference proteome</keyword>
<evidence type="ECO:0000313" key="4">
    <source>
        <dbReference type="EMBL" id="EDM46553.1"/>
    </source>
</evidence>
<dbReference type="Proteomes" id="UP000005856">
    <property type="component" value="Unassembled WGS sequence"/>
</dbReference>
<reference evidence="4 5" key="1">
    <citation type="submission" date="2007-06" db="EMBL/GenBank/DDBJ databases">
        <authorList>
            <person name="Green D."/>
            <person name="Ferriera S."/>
            <person name="Johnson J."/>
            <person name="Kravitz S."/>
            <person name="Beeson K."/>
            <person name="Sutton G."/>
            <person name="Rogers Y.-H."/>
            <person name="Friedman R."/>
            <person name="Frazier M."/>
            <person name="Venter J.C."/>
        </authorList>
    </citation>
    <scope>NUCLEOTIDE SEQUENCE [LARGE SCALE GENOMIC DNA]</scope>
    <source>
        <strain evidence="4 5">DG893</strain>
    </source>
</reference>
<gene>
    <name evidence="1" type="primary">trhO</name>
    <name evidence="4" type="ORF">MDG893_03245</name>
</gene>
<protein>
    <recommendedName>
        <fullName evidence="1">tRNA uridine(34) hydroxylase</fullName>
        <ecNumber evidence="1">1.14.-.-</ecNumber>
    </recommendedName>
    <alternativeName>
        <fullName evidence="1">tRNA hydroxylation protein O</fullName>
    </alternativeName>
</protein>
<dbReference type="PROSITE" id="PS50206">
    <property type="entry name" value="RHODANESE_3"/>
    <property type="match status" value="1"/>
</dbReference>
<dbReference type="Gene3D" id="3.30.70.100">
    <property type="match status" value="1"/>
</dbReference>
<keyword evidence="1" id="KW-0819">tRNA processing</keyword>
<dbReference type="GO" id="GO:0006400">
    <property type="term" value="P:tRNA modification"/>
    <property type="evidence" value="ECO:0007669"/>
    <property type="project" value="UniProtKB-UniRule"/>
</dbReference>
<dbReference type="CDD" id="cd01518">
    <property type="entry name" value="RHOD_YceA"/>
    <property type="match status" value="1"/>
</dbReference>
<dbReference type="InterPro" id="IPR001763">
    <property type="entry name" value="Rhodanese-like_dom"/>
</dbReference>
<dbReference type="SMART" id="SM00450">
    <property type="entry name" value="RHOD"/>
    <property type="match status" value="1"/>
</dbReference>
<keyword evidence="4" id="KW-0808">Transferase</keyword>
<dbReference type="eggNOG" id="COG1054">
    <property type="taxonomic scope" value="Bacteria"/>
</dbReference>
<keyword evidence="1" id="KW-0560">Oxidoreductase</keyword>
<dbReference type="OrthoDB" id="9778326at2"/>
<feature type="region of interest" description="Disordered" evidence="2">
    <location>
        <begin position="293"/>
        <end position="336"/>
    </location>
</feature>
<dbReference type="NCBIfam" id="NF001136">
    <property type="entry name" value="PRK00142.1-4"/>
    <property type="match status" value="1"/>
</dbReference>
<dbReference type="GO" id="GO:0016705">
    <property type="term" value="F:oxidoreductase activity, acting on paired donors, with incorporation or reduction of molecular oxygen"/>
    <property type="evidence" value="ECO:0007669"/>
    <property type="project" value="UniProtKB-UniRule"/>
</dbReference>
<evidence type="ECO:0000256" key="1">
    <source>
        <dbReference type="HAMAP-Rule" id="MF_00469"/>
    </source>
</evidence>
<dbReference type="InterPro" id="IPR036873">
    <property type="entry name" value="Rhodanese-like_dom_sf"/>
</dbReference>
<organism evidence="4 5">
    <name type="scientific">Marinobacter algicola DG893</name>
    <dbReference type="NCBI Taxonomy" id="443152"/>
    <lineage>
        <taxon>Bacteria</taxon>
        <taxon>Pseudomonadati</taxon>
        <taxon>Pseudomonadota</taxon>
        <taxon>Gammaproteobacteria</taxon>
        <taxon>Pseudomonadales</taxon>
        <taxon>Marinobacteraceae</taxon>
        <taxon>Marinobacter</taxon>
    </lineage>
</organism>
<dbReference type="EMBL" id="ABCP01000036">
    <property type="protein sequence ID" value="EDM46553.1"/>
    <property type="molecule type" value="Genomic_DNA"/>
</dbReference>
<accession>A6F3X3</accession>
<evidence type="ECO:0000256" key="2">
    <source>
        <dbReference type="SAM" id="MobiDB-lite"/>
    </source>
</evidence>
<evidence type="ECO:0000313" key="5">
    <source>
        <dbReference type="Proteomes" id="UP000005856"/>
    </source>
</evidence>
<dbReference type="Pfam" id="PF00581">
    <property type="entry name" value="Rhodanese"/>
    <property type="match status" value="1"/>
</dbReference>
<evidence type="ECO:0000259" key="3">
    <source>
        <dbReference type="PROSITE" id="PS50206"/>
    </source>
</evidence>
<dbReference type="EC" id="1.14.-.-" evidence="1"/>
<dbReference type="GO" id="GO:0016740">
    <property type="term" value="F:transferase activity"/>
    <property type="evidence" value="ECO:0007669"/>
    <property type="project" value="UniProtKB-KW"/>
</dbReference>
<comment type="caution">
    <text evidence="4">The sequence shown here is derived from an EMBL/GenBank/DDBJ whole genome shotgun (WGS) entry which is preliminary data.</text>
</comment>
<feature type="domain" description="Rhodanese" evidence="3">
    <location>
        <begin position="124"/>
        <end position="218"/>
    </location>
</feature>
<dbReference type="AlphaFoldDB" id="A6F3X3"/>
<dbReference type="InterPro" id="IPR020936">
    <property type="entry name" value="TrhO"/>
</dbReference>
<dbReference type="PANTHER" id="PTHR43268">
    <property type="entry name" value="THIOSULFATE SULFURTRANSFERASE/RHODANESE-LIKE DOMAIN-CONTAINING PROTEIN 2"/>
    <property type="match status" value="1"/>
</dbReference>
<proteinExistence type="inferred from homology"/>
<dbReference type="PANTHER" id="PTHR43268:SF3">
    <property type="entry name" value="RHODANESE-LIKE DOMAIN-CONTAINING PROTEIN 7-RELATED"/>
    <property type="match status" value="1"/>
</dbReference>
<dbReference type="InterPro" id="IPR040503">
    <property type="entry name" value="TRHO_N"/>
</dbReference>
<feature type="compositionally biased region" description="Basic and acidic residues" evidence="2">
    <location>
        <begin position="318"/>
        <end position="336"/>
    </location>
</feature>
<comment type="function">
    <text evidence="1">Catalyzes oxygen-dependent 5-hydroxyuridine (ho5U) modification at position 34 in tRNAs.</text>
</comment>